<name>A0A4C1VZE5_EUMVA</name>
<accession>A0A4C1VZE5</accession>
<dbReference type="EMBL" id="BGZK01000448">
    <property type="protein sequence ID" value="GBP44201.1"/>
    <property type="molecule type" value="Genomic_DNA"/>
</dbReference>
<evidence type="ECO:0000313" key="2">
    <source>
        <dbReference type="Proteomes" id="UP000299102"/>
    </source>
</evidence>
<dbReference type="Proteomes" id="UP000299102">
    <property type="component" value="Unassembled WGS sequence"/>
</dbReference>
<organism evidence="1 2">
    <name type="scientific">Eumeta variegata</name>
    <name type="common">Bagworm moth</name>
    <name type="synonym">Eumeta japonica</name>
    <dbReference type="NCBI Taxonomy" id="151549"/>
    <lineage>
        <taxon>Eukaryota</taxon>
        <taxon>Metazoa</taxon>
        <taxon>Ecdysozoa</taxon>
        <taxon>Arthropoda</taxon>
        <taxon>Hexapoda</taxon>
        <taxon>Insecta</taxon>
        <taxon>Pterygota</taxon>
        <taxon>Neoptera</taxon>
        <taxon>Endopterygota</taxon>
        <taxon>Lepidoptera</taxon>
        <taxon>Glossata</taxon>
        <taxon>Ditrysia</taxon>
        <taxon>Tineoidea</taxon>
        <taxon>Psychidae</taxon>
        <taxon>Oiketicinae</taxon>
        <taxon>Eumeta</taxon>
    </lineage>
</organism>
<dbReference type="AlphaFoldDB" id="A0A4C1VZE5"/>
<protein>
    <submittedName>
        <fullName evidence="1">Uncharacterized protein</fullName>
    </submittedName>
</protein>
<proteinExistence type="predicted"/>
<gene>
    <name evidence="1" type="ORF">EVAR_31645_1</name>
</gene>
<keyword evidence="2" id="KW-1185">Reference proteome</keyword>
<comment type="caution">
    <text evidence="1">The sequence shown here is derived from an EMBL/GenBank/DDBJ whole genome shotgun (WGS) entry which is preliminary data.</text>
</comment>
<sequence>MLVVFRLTSCKRGPSRLIGDSVVYGQLDPLALRRDVAPFCVLDCFKALFILLPMNPVTVPLTGNSIDMMISVLTPYRFVRNFLPRTIFGMIYHQSEFNKRVLPF</sequence>
<evidence type="ECO:0000313" key="1">
    <source>
        <dbReference type="EMBL" id="GBP44201.1"/>
    </source>
</evidence>
<reference evidence="1 2" key="1">
    <citation type="journal article" date="2019" name="Commun. Biol.">
        <title>The bagworm genome reveals a unique fibroin gene that provides high tensile strength.</title>
        <authorList>
            <person name="Kono N."/>
            <person name="Nakamura H."/>
            <person name="Ohtoshi R."/>
            <person name="Tomita M."/>
            <person name="Numata K."/>
            <person name="Arakawa K."/>
        </authorList>
    </citation>
    <scope>NUCLEOTIDE SEQUENCE [LARGE SCALE GENOMIC DNA]</scope>
</reference>